<reference evidence="1" key="2">
    <citation type="submission" date="2015-02" db="UniProtKB">
        <authorList>
            <consortium name="EnsemblMetazoa"/>
        </authorList>
    </citation>
    <scope>IDENTIFICATION</scope>
</reference>
<dbReference type="AlphaFoldDB" id="T1J6S3"/>
<dbReference type="CDD" id="cd09272">
    <property type="entry name" value="RNase_HI_RT_Ty1"/>
    <property type="match status" value="1"/>
</dbReference>
<organism evidence="1 2">
    <name type="scientific">Strigamia maritima</name>
    <name type="common">European centipede</name>
    <name type="synonym">Geophilus maritimus</name>
    <dbReference type="NCBI Taxonomy" id="126957"/>
    <lineage>
        <taxon>Eukaryota</taxon>
        <taxon>Metazoa</taxon>
        <taxon>Ecdysozoa</taxon>
        <taxon>Arthropoda</taxon>
        <taxon>Myriapoda</taxon>
        <taxon>Chilopoda</taxon>
        <taxon>Pleurostigmophora</taxon>
        <taxon>Geophilomorpha</taxon>
        <taxon>Linotaeniidae</taxon>
        <taxon>Strigamia</taxon>
    </lineage>
</organism>
<evidence type="ECO:0000313" key="2">
    <source>
        <dbReference type="Proteomes" id="UP000014500"/>
    </source>
</evidence>
<dbReference type="HOGENOM" id="CLU_001650_6_4_1"/>
<proteinExistence type="predicted"/>
<dbReference type="EnsemblMetazoa" id="SMAR009348-RA">
    <property type="protein sequence ID" value="SMAR009348-PA"/>
    <property type="gene ID" value="SMAR009348"/>
</dbReference>
<reference evidence="2" key="1">
    <citation type="submission" date="2011-05" db="EMBL/GenBank/DDBJ databases">
        <authorList>
            <person name="Richards S.R."/>
            <person name="Qu J."/>
            <person name="Jiang H."/>
            <person name="Jhangiani S.N."/>
            <person name="Agravi P."/>
            <person name="Goodspeed R."/>
            <person name="Gross S."/>
            <person name="Mandapat C."/>
            <person name="Jackson L."/>
            <person name="Mathew T."/>
            <person name="Pu L."/>
            <person name="Thornton R."/>
            <person name="Saada N."/>
            <person name="Wilczek-Boney K.B."/>
            <person name="Lee S."/>
            <person name="Kovar C."/>
            <person name="Wu Y."/>
            <person name="Scherer S.E."/>
            <person name="Worley K.C."/>
            <person name="Muzny D.M."/>
            <person name="Gibbs R."/>
        </authorList>
    </citation>
    <scope>NUCLEOTIDE SEQUENCE</scope>
    <source>
        <strain evidence="2">Brora</strain>
    </source>
</reference>
<dbReference type="PhylomeDB" id="T1J6S3"/>
<evidence type="ECO:0008006" key="3">
    <source>
        <dbReference type="Google" id="ProtNLM"/>
    </source>
</evidence>
<protein>
    <recommendedName>
        <fullName evidence="3">RNase H type-1 domain-containing protein</fullName>
    </recommendedName>
</protein>
<dbReference type="STRING" id="126957.T1J6S3"/>
<keyword evidence="2" id="KW-1185">Reference proteome</keyword>
<dbReference type="EMBL" id="JH431886">
    <property type="status" value="NOT_ANNOTATED_CDS"/>
    <property type="molecule type" value="Genomic_DNA"/>
</dbReference>
<accession>T1J6S3</accession>
<dbReference type="Proteomes" id="UP000014500">
    <property type="component" value="Unassembled WGS sequence"/>
</dbReference>
<sequence>MEAEYIALSHAVREAYWIGCMFENCTLFSKVNTPIVHSDSLSSIQFATNDVENTKTKHIRICYHFLRNWFEREYFKLMKVPGKRNEADIFTKWLSGEQIKLLCSSVFGGEYWHTVTQHV</sequence>
<dbReference type="eggNOG" id="KOG0017">
    <property type="taxonomic scope" value="Eukaryota"/>
</dbReference>
<name>T1J6S3_STRMM</name>
<evidence type="ECO:0000313" key="1">
    <source>
        <dbReference type="EnsemblMetazoa" id="SMAR009348-PA"/>
    </source>
</evidence>